<dbReference type="Proteomes" id="UP000835052">
    <property type="component" value="Unassembled WGS sequence"/>
</dbReference>
<dbReference type="SUPFAM" id="SSF82199">
    <property type="entry name" value="SET domain"/>
    <property type="match status" value="1"/>
</dbReference>
<evidence type="ECO:0000313" key="3">
    <source>
        <dbReference type="Proteomes" id="UP000835052"/>
    </source>
</evidence>
<dbReference type="Gene3D" id="2.170.270.10">
    <property type="entry name" value="SET domain"/>
    <property type="match status" value="1"/>
</dbReference>
<gene>
    <name evidence="2" type="ORF">CAUJ_LOCUS1695</name>
</gene>
<dbReference type="Pfam" id="PF21549">
    <property type="entry name" value="PRDM2_PR"/>
    <property type="match status" value="1"/>
</dbReference>
<accession>A0A8S1GQT0</accession>
<proteinExistence type="predicted"/>
<name>A0A8S1GQT0_9PELO</name>
<dbReference type="InterPro" id="IPR001214">
    <property type="entry name" value="SET_dom"/>
</dbReference>
<dbReference type="SMART" id="SM00317">
    <property type="entry name" value="SET"/>
    <property type="match status" value="1"/>
</dbReference>
<evidence type="ECO:0000313" key="2">
    <source>
        <dbReference type="EMBL" id="CAD6185776.1"/>
    </source>
</evidence>
<evidence type="ECO:0000259" key="1">
    <source>
        <dbReference type="PROSITE" id="PS50280"/>
    </source>
</evidence>
<protein>
    <recommendedName>
        <fullName evidence="1">SET domain-containing protein</fullName>
    </recommendedName>
</protein>
<sequence>MASVQIPGIGEPSITTAEPEEIILPVEEQKTSYRVVVDVDRQAISIVSLRIGEIIDDHRYIEIQPLPEDHYQRMGVRVEEIDYDENLDIHCDICDTFYRPFCREHPLFSIPDKNYLPSPILTRARGTMPPLFDIKKSKIPNAGLGVFAKMLIPIGFVFGPYAGARRETDTEIKVDGYAWEINDKESEKKIFIFPLKSFQKNFYVDGADENESNWLRFINSPRGEEEQKFVGFFNSTEKVYYRVIMPIKAKDELLVWYGANFGHKLLKAVHKTSNVKKAKNPFIY</sequence>
<dbReference type="InterPro" id="IPR046341">
    <property type="entry name" value="SET_dom_sf"/>
</dbReference>
<dbReference type="EMBL" id="CAJGYM010000003">
    <property type="protein sequence ID" value="CAD6185776.1"/>
    <property type="molecule type" value="Genomic_DNA"/>
</dbReference>
<dbReference type="OrthoDB" id="40579at2759"/>
<keyword evidence="3" id="KW-1185">Reference proteome</keyword>
<dbReference type="AlphaFoldDB" id="A0A8S1GQT0"/>
<organism evidence="2 3">
    <name type="scientific">Caenorhabditis auriculariae</name>
    <dbReference type="NCBI Taxonomy" id="2777116"/>
    <lineage>
        <taxon>Eukaryota</taxon>
        <taxon>Metazoa</taxon>
        <taxon>Ecdysozoa</taxon>
        <taxon>Nematoda</taxon>
        <taxon>Chromadorea</taxon>
        <taxon>Rhabditida</taxon>
        <taxon>Rhabditina</taxon>
        <taxon>Rhabditomorpha</taxon>
        <taxon>Rhabditoidea</taxon>
        <taxon>Rhabditidae</taxon>
        <taxon>Peloderinae</taxon>
        <taxon>Caenorhabditis</taxon>
    </lineage>
</organism>
<comment type="caution">
    <text evidence="2">The sequence shown here is derived from an EMBL/GenBank/DDBJ whole genome shotgun (WGS) entry which is preliminary data.</text>
</comment>
<feature type="domain" description="SET" evidence="1">
    <location>
        <begin position="130"/>
        <end position="258"/>
    </location>
</feature>
<dbReference type="PROSITE" id="PS50280">
    <property type="entry name" value="SET"/>
    <property type="match status" value="1"/>
</dbReference>
<reference evidence="2" key="1">
    <citation type="submission" date="2020-10" db="EMBL/GenBank/DDBJ databases">
        <authorList>
            <person name="Kikuchi T."/>
        </authorList>
    </citation>
    <scope>NUCLEOTIDE SEQUENCE</scope>
    <source>
        <strain evidence="2">NKZ352</strain>
    </source>
</reference>